<keyword evidence="4" id="KW-0539">Nucleus</keyword>
<keyword evidence="8" id="KW-1185">Reference proteome</keyword>
<dbReference type="GO" id="GO:0032040">
    <property type="term" value="C:small-subunit processome"/>
    <property type="evidence" value="ECO:0007669"/>
    <property type="project" value="InterPro"/>
</dbReference>
<feature type="repeat" description="WD" evidence="5">
    <location>
        <begin position="463"/>
        <end position="495"/>
    </location>
</feature>
<evidence type="ECO:0000256" key="1">
    <source>
        <dbReference type="ARBA" id="ARBA00004604"/>
    </source>
</evidence>
<evidence type="ECO:0000313" key="8">
    <source>
        <dbReference type="Proteomes" id="UP001353858"/>
    </source>
</evidence>
<dbReference type="PROSITE" id="PS50294">
    <property type="entry name" value="WD_REPEATS_REGION"/>
    <property type="match status" value="6"/>
</dbReference>
<dbReference type="PANTHER" id="PTHR19854:SF15">
    <property type="entry name" value="TRANSDUCIN BETA-LIKE PROTEIN 3"/>
    <property type="match status" value="1"/>
</dbReference>
<evidence type="ECO:0000256" key="4">
    <source>
        <dbReference type="ARBA" id="ARBA00023242"/>
    </source>
</evidence>
<dbReference type="CDD" id="cd00200">
    <property type="entry name" value="WD40"/>
    <property type="match status" value="1"/>
</dbReference>
<accession>A0AAN7P5K3</accession>
<feature type="repeat" description="WD" evidence="5">
    <location>
        <begin position="413"/>
        <end position="447"/>
    </location>
</feature>
<dbReference type="GO" id="GO:0034511">
    <property type="term" value="F:U3 snoRNA binding"/>
    <property type="evidence" value="ECO:0007669"/>
    <property type="project" value="TreeGrafter"/>
</dbReference>
<dbReference type="PRINTS" id="PR00320">
    <property type="entry name" value="GPROTEINBRPT"/>
</dbReference>
<dbReference type="GO" id="GO:0030686">
    <property type="term" value="C:90S preribosome"/>
    <property type="evidence" value="ECO:0007669"/>
    <property type="project" value="TreeGrafter"/>
</dbReference>
<dbReference type="InterPro" id="IPR020472">
    <property type="entry name" value="WD40_PAC1"/>
</dbReference>
<dbReference type="GO" id="GO:0000480">
    <property type="term" value="P:endonucleolytic cleavage in 5'-ETS of tricistronic rRNA transcript (SSU-rRNA, 5.8S rRNA, LSU-rRNA)"/>
    <property type="evidence" value="ECO:0007669"/>
    <property type="project" value="TreeGrafter"/>
</dbReference>
<feature type="repeat" description="WD" evidence="5">
    <location>
        <begin position="367"/>
        <end position="401"/>
    </location>
</feature>
<evidence type="ECO:0000256" key="2">
    <source>
        <dbReference type="ARBA" id="ARBA00022574"/>
    </source>
</evidence>
<feature type="repeat" description="WD" evidence="5">
    <location>
        <begin position="546"/>
        <end position="587"/>
    </location>
</feature>
<feature type="repeat" description="WD" evidence="5">
    <location>
        <begin position="139"/>
        <end position="180"/>
    </location>
</feature>
<dbReference type="Pfam" id="PF08625">
    <property type="entry name" value="Utp13"/>
    <property type="match status" value="1"/>
</dbReference>
<name>A0AAN7P5K3_9COLE</name>
<gene>
    <name evidence="7" type="ORF">RN001_014256</name>
</gene>
<dbReference type="Proteomes" id="UP001353858">
    <property type="component" value="Unassembled WGS sequence"/>
</dbReference>
<dbReference type="InterPro" id="IPR036322">
    <property type="entry name" value="WD40_repeat_dom_sf"/>
</dbReference>
<dbReference type="InterPro" id="IPR001680">
    <property type="entry name" value="WD40_rpt"/>
</dbReference>
<dbReference type="PANTHER" id="PTHR19854">
    <property type="entry name" value="TRANSDUCIN BETA-LIKE 3"/>
    <property type="match status" value="1"/>
</dbReference>
<dbReference type="PROSITE" id="PS50082">
    <property type="entry name" value="WD_REPEATS_2"/>
    <property type="match status" value="9"/>
</dbReference>
<keyword evidence="2 5" id="KW-0853">WD repeat</keyword>
<comment type="subcellular location">
    <subcellularLocation>
        <location evidence="1">Nucleus</location>
        <location evidence="1">Nucleolus</location>
    </subcellularLocation>
</comment>
<comment type="caution">
    <text evidence="7">The sequence shown here is derived from an EMBL/GenBank/DDBJ whole genome shotgun (WGS) entry which is preliminary data.</text>
</comment>
<protein>
    <recommendedName>
        <fullName evidence="6">U3 small nucleolar RNA-associated protein 13 C-terminal domain-containing protein</fullName>
    </recommendedName>
</protein>
<dbReference type="SUPFAM" id="SSF50978">
    <property type="entry name" value="WD40 repeat-like"/>
    <property type="match status" value="2"/>
</dbReference>
<dbReference type="EMBL" id="JARPUR010000006">
    <property type="protein sequence ID" value="KAK4874896.1"/>
    <property type="molecule type" value="Genomic_DNA"/>
</dbReference>
<proteinExistence type="predicted"/>
<organism evidence="7 8">
    <name type="scientific">Aquatica leii</name>
    <dbReference type="NCBI Taxonomy" id="1421715"/>
    <lineage>
        <taxon>Eukaryota</taxon>
        <taxon>Metazoa</taxon>
        <taxon>Ecdysozoa</taxon>
        <taxon>Arthropoda</taxon>
        <taxon>Hexapoda</taxon>
        <taxon>Insecta</taxon>
        <taxon>Pterygota</taxon>
        <taxon>Neoptera</taxon>
        <taxon>Endopterygota</taxon>
        <taxon>Coleoptera</taxon>
        <taxon>Polyphaga</taxon>
        <taxon>Elateriformia</taxon>
        <taxon>Elateroidea</taxon>
        <taxon>Lampyridae</taxon>
        <taxon>Luciolinae</taxon>
        <taxon>Aquatica</taxon>
    </lineage>
</organism>
<keyword evidence="3" id="KW-0677">Repeat</keyword>
<feature type="repeat" description="WD" evidence="5">
    <location>
        <begin position="504"/>
        <end position="545"/>
    </location>
</feature>
<sequence length="782" mass="86427">MSNRAKLKEAFDVQTKHGAFYTGGNVEWIENNLYCQTTSSVSIFDVDVGTVTQTIGDEDSEDADVLQTFTASTDKIVTSHKSGLLKQWKHDGTLEKMWKSIHKGPIARLRLKDSQLASGGSDGIVRIWNLAYQSCTLSLKGCFGVINVVEFHPNDNVIFGSGDDGKINMWDLDKGDLIRTYSGHYSKVTSITFHHDGEHIVSVGRDRVIVLWKKDSSTAVRVVPVFEALESVVCLPNVIKISGDTSEGIHVATGGNNAVIRVWDLSKSKEVYVQSNSLVSKAKDEGGLAIKHLLFNTETNTFAVVSAEQNIILYDLDTFNCKKQFVGFSDEILDLAFMGKGDTHVAVATNSADIKLYESSTMNCTLLKGHTDLVLSVISSAAQPNFLLSSAKDNTIRIWSLLDKHGAACVAVGMAHTGSVDSVTFNNLNVSFAVSGSQDTCLKIWEIPDKFEAPSNLICKYTEIAHEKGINSVVVSPNDKIIATGSQDKTAKLWNESLQLLGVLRGHKRGIWCVRFSPVDQVLLTSSTDSTIKLWSITDLNCLKTIEGHEASVHRAEFISNGLQILSAGADGLIKLFNIKTSECVCTYDQHDSRVWALCVNSDESGFISGGADSLLIKWKDVTQEKRLEKQKESEELVLQEQQLSNYIQNNELLKALKLALNLNRPFQTLKIVQGIIKKGGCGLIDTVHQLRNDQKEGLLKCAMEWNTNSRNCHPAQLVLNILIKELQTGDFRPVGLSSMIEGTLPYTERHFKRTTQLLQDLHFINYTINCMQPHAKNVSNK</sequence>
<evidence type="ECO:0000256" key="3">
    <source>
        <dbReference type="ARBA" id="ARBA00022737"/>
    </source>
</evidence>
<dbReference type="Gene3D" id="2.130.10.10">
    <property type="entry name" value="YVTN repeat-like/Quinoprotein amine dehydrogenase"/>
    <property type="match status" value="3"/>
</dbReference>
<dbReference type="InterPro" id="IPR019775">
    <property type="entry name" value="WD40_repeat_CS"/>
</dbReference>
<feature type="domain" description="U3 small nucleolar RNA-associated protein 13 C-terminal" evidence="6">
    <location>
        <begin position="641"/>
        <end position="772"/>
    </location>
</feature>
<feature type="repeat" description="WD" evidence="5">
    <location>
        <begin position="251"/>
        <end position="273"/>
    </location>
</feature>
<dbReference type="PROSITE" id="PS00678">
    <property type="entry name" value="WD_REPEATS_1"/>
    <property type="match status" value="3"/>
</dbReference>
<evidence type="ECO:0000256" key="5">
    <source>
        <dbReference type="PROSITE-ProRule" id="PRU00221"/>
    </source>
</evidence>
<reference evidence="8" key="1">
    <citation type="submission" date="2023-01" db="EMBL/GenBank/DDBJ databases">
        <title>Key to firefly adult light organ development and bioluminescence: homeobox transcription factors regulate luciferase expression and transportation to peroxisome.</title>
        <authorList>
            <person name="Fu X."/>
        </authorList>
    </citation>
    <scope>NUCLEOTIDE SEQUENCE [LARGE SCALE GENOMIC DNA]</scope>
</reference>
<evidence type="ECO:0000313" key="7">
    <source>
        <dbReference type="EMBL" id="KAK4874896.1"/>
    </source>
</evidence>
<dbReference type="Pfam" id="PF00400">
    <property type="entry name" value="WD40"/>
    <property type="match status" value="9"/>
</dbReference>
<dbReference type="InterPro" id="IPR015943">
    <property type="entry name" value="WD40/YVTN_repeat-like_dom_sf"/>
</dbReference>
<dbReference type="SMART" id="SM00320">
    <property type="entry name" value="WD40"/>
    <property type="match status" value="12"/>
</dbReference>
<dbReference type="InterPro" id="IPR013934">
    <property type="entry name" value="Utp13_C"/>
</dbReference>
<feature type="repeat" description="WD" evidence="5">
    <location>
        <begin position="181"/>
        <end position="222"/>
    </location>
</feature>
<evidence type="ECO:0000259" key="6">
    <source>
        <dbReference type="Pfam" id="PF08625"/>
    </source>
</evidence>
<dbReference type="AlphaFoldDB" id="A0AAN7P5K3"/>
<feature type="repeat" description="WD" evidence="5">
    <location>
        <begin position="99"/>
        <end position="138"/>
    </location>
</feature>
<dbReference type="GO" id="GO:0000472">
    <property type="term" value="P:endonucleolytic cleavage to generate mature 5'-end of SSU-rRNA from (SSU-rRNA, 5.8S rRNA, LSU-rRNA)"/>
    <property type="evidence" value="ECO:0007669"/>
    <property type="project" value="TreeGrafter"/>
</dbReference>